<protein>
    <recommendedName>
        <fullName evidence="7">FAD/NAD(P)-binding domain-containing protein</fullName>
    </recommendedName>
</protein>
<keyword evidence="2" id="KW-0285">Flavoprotein</keyword>
<keyword evidence="6" id="KW-0732">Signal</keyword>
<dbReference type="Proteomes" id="UP001165060">
    <property type="component" value="Unassembled WGS sequence"/>
</dbReference>
<evidence type="ECO:0000256" key="4">
    <source>
        <dbReference type="ARBA" id="ARBA00023002"/>
    </source>
</evidence>
<dbReference type="PANTHER" id="PTHR42913:SF4">
    <property type="entry name" value="ALTERNATIVE NAD(P)H-UBIQUINONE OXIDOREDUCTASE C1, CHLOROPLASTIC_MITOCHONDRIAL"/>
    <property type="match status" value="1"/>
</dbReference>
<dbReference type="PRINTS" id="PR00368">
    <property type="entry name" value="FADPNR"/>
</dbReference>
<evidence type="ECO:0000256" key="2">
    <source>
        <dbReference type="ARBA" id="ARBA00022630"/>
    </source>
</evidence>
<gene>
    <name evidence="8" type="ORF">TeGR_g5410</name>
</gene>
<dbReference type="EMBL" id="BRYB01002184">
    <property type="protein sequence ID" value="GMI40865.1"/>
    <property type="molecule type" value="Genomic_DNA"/>
</dbReference>
<dbReference type="Gene3D" id="3.50.50.100">
    <property type="match status" value="1"/>
</dbReference>
<evidence type="ECO:0000313" key="9">
    <source>
        <dbReference type="Proteomes" id="UP001165060"/>
    </source>
</evidence>
<organism evidence="8 9">
    <name type="scientific">Tetraparma gracilis</name>
    <dbReference type="NCBI Taxonomy" id="2962635"/>
    <lineage>
        <taxon>Eukaryota</taxon>
        <taxon>Sar</taxon>
        <taxon>Stramenopiles</taxon>
        <taxon>Ochrophyta</taxon>
        <taxon>Bolidophyceae</taxon>
        <taxon>Parmales</taxon>
        <taxon>Triparmaceae</taxon>
        <taxon>Tetraparma</taxon>
    </lineage>
</organism>
<keyword evidence="9" id="KW-1185">Reference proteome</keyword>
<dbReference type="InterPro" id="IPR023753">
    <property type="entry name" value="FAD/NAD-binding_dom"/>
</dbReference>
<sequence>MFVHLCLLLTLIPLAVPFHLPLPLPRPASSALPATRVVVVGGGFGGLNAALALASSPSAAPSLSLSPPSRTDLHVTLVDPSERFVFLPLLYELSTSDADIDEVAPTFESLLAGSNVTFVRGAMSNLDLKAQTVSVEPTAADSSTNSSAAPAPSSLPYDYVVLATGMPRPKLDLSPPPPEALHFSNLPAALALRGRLSSLISDEKRDKRCVVIVGGGYSGVELSTNICDRFSSEGVGADVHLLNRGGELLKRSSSEYNKKAALKALEEKRVSVKLHTTVRASSRDGAGRLELSLSDNSTVPADLLVYTSAPATPSLFDADRSLRVVSGGGAWPNVFAVGDAARVQNATESGTAQIAIAQAQVAAYNIAASIDGNRLLRFNHLDLGEMMTLGSNSAAISALGGRVTLGGPLASLVRRFVYSARMPTQGQAFAAANLAGRSKINSKRDAQKKKKKKREDCDK</sequence>
<name>A0ABQ6N6B7_9STRA</name>
<reference evidence="8 9" key="1">
    <citation type="journal article" date="2023" name="Commun. Biol.">
        <title>Genome analysis of Parmales, the sister group of diatoms, reveals the evolutionary specialization of diatoms from phago-mixotrophs to photoautotrophs.</title>
        <authorList>
            <person name="Ban H."/>
            <person name="Sato S."/>
            <person name="Yoshikawa S."/>
            <person name="Yamada K."/>
            <person name="Nakamura Y."/>
            <person name="Ichinomiya M."/>
            <person name="Sato N."/>
            <person name="Blanc-Mathieu R."/>
            <person name="Endo H."/>
            <person name="Kuwata A."/>
            <person name="Ogata H."/>
        </authorList>
    </citation>
    <scope>NUCLEOTIDE SEQUENCE [LARGE SCALE GENOMIC DNA]</scope>
</reference>
<feature type="domain" description="FAD/NAD(P)-binding" evidence="7">
    <location>
        <begin position="36"/>
        <end position="359"/>
    </location>
</feature>
<comment type="caution">
    <text evidence="8">The sequence shown here is derived from an EMBL/GenBank/DDBJ whole genome shotgun (WGS) entry which is preliminary data.</text>
</comment>
<comment type="cofactor">
    <cofactor evidence="1">
        <name>FAD</name>
        <dbReference type="ChEBI" id="CHEBI:57692"/>
    </cofactor>
</comment>
<dbReference type="InterPro" id="IPR051169">
    <property type="entry name" value="NADH-Q_oxidoreductase"/>
</dbReference>
<dbReference type="Pfam" id="PF07992">
    <property type="entry name" value="Pyr_redox_2"/>
    <property type="match status" value="1"/>
</dbReference>
<evidence type="ECO:0000259" key="7">
    <source>
        <dbReference type="Pfam" id="PF07992"/>
    </source>
</evidence>
<proteinExistence type="predicted"/>
<dbReference type="SUPFAM" id="SSF51905">
    <property type="entry name" value="FAD/NAD(P)-binding domain"/>
    <property type="match status" value="1"/>
</dbReference>
<feature type="chain" id="PRO_5046614426" description="FAD/NAD(P)-binding domain-containing protein" evidence="6">
    <location>
        <begin position="18"/>
        <end position="459"/>
    </location>
</feature>
<accession>A0ABQ6N6B7</accession>
<keyword evidence="3" id="KW-0274">FAD</keyword>
<evidence type="ECO:0000256" key="5">
    <source>
        <dbReference type="SAM" id="MobiDB-lite"/>
    </source>
</evidence>
<dbReference type="PANTHER" id="PTHR42913">
    <property type="entry name" value="APOPTOSIS-INDUCING FACTOR 1"/>
    <property type="match status" value="1"/>
</dbReference>
<feature type="region of interest" description="Disordered" evidence="5">
    <location>
        <begin position="440"/>
        <end position="459"/>
    </location>
</feature>
<keyword evidence="4" id="KW-0560">Oxidoreductase</keyword>
<evidence type="ECO:0000313" key="8">
    <source>
        <dbReference type="EMBL" id="GMI40865.1"/>
    </source>
</evidence>
<dbReference type="PRINTS" id="PR00411">
    <property type="entry name" value="PNDRDTASEI"/>
</dbReference>
<evidence type="ECO:0000256" key="3">
    <source>
        <dbReference type="ARBA" id="ARBA00022827"/>
    </source>
</evidence>
<dbReference type="InterPro" id="IPR036188">
    <property type="entry name" value="FAD/NAD-bd_sf"/>
</dbReference>
<feature type="signal peptide" evidence="6">
    <location>
        <begin position="1"/>
        <end position="17"/>
    </location>
</feature>
<evidence type="ECO:0000256" key="1">
    <source>
        <dbReference type="ARBA" id="ARBA00001974"/>
    </source>
</evidence>
<evidence type="ECO:0000256" key="6">
    <source>
        <dbReference type="SAM" id="SignalP"/>
    </source>
</evidence>